<evidence type="ECO:0000313" key="7">
    <source>
        <dbReference type="Proteomes" id="UP001370490"/>
    </source>
</evidence>
<dbReference type="InterPro" id="IPR027417">
    <property type="entry name" value="P-loop_NTPase"/>
</dbReference>
<dbReference type="GO" id="GO:0003723">
    <property type="term" value="F:RNA binding"/>
    <property type="evidence" value="ECO:0007669"/>
    <property type="project" value="InterPro"/>
</dbReference>
<evidence type="ECO:0000313" key="6">
    <source>
        <dbReference type="EMBL" id="KAK6928180.1"/>
    </source>
</evidence>
<dbReference type="AlphaFoldDB" id="A0AAN8V620"/>
<dbReference type="InterPro" id="IPR046960">
    <property type="entry name" value="PPR_At4g14850-like_plant"/>
</dbReference>
<dbReference type="FunFam" id="1.25.40.10:FF:001075">
    <property type="entry name" value="Pentatricopeptide repeat-containing protein, mitochondrial"/>
    <property type="match status" value="1"/>
</dbReference>
<dbReference type="Pfam" id="PF13041">
    <property type="entry name" value="PPR_2"/>
    <property type="match status" value="2"/>
</dbReference>
<dbReference type="GO" id="GO:0005524">
    <property type="term" value="F:ATP binding"/>
    <property type="evidence" value="ECO:0007669"/>
    <property type="project" value="InterPro"/>
</dbReference>
<dbReference type="FunFam" id="1.25.40.10:FF:000396">
    <property type="entry name" value="Pentatricopeptide repeat-containing protein At2g36730"/>
    <property type="match status" value="1"/>
</dbReference>
<dbReference type="SUPFAM" id="SSF140990">
    <property type="entry name" value="FtsH protease domain-like"/>
    <property type="match status" value="1"/>
</dbReference>
<dbReference type="SUPFAM" id="SSF52540">
    <property type="entry name" value="P-loop containing nucleoside triphosphate hydrolases"/>
    <property type="match status" value="1"/>
</dbReference>
<dbReference type="InterPro" id="IPR011990">
    <property type="entry name" value="TPR-like_helical_dom_sf"/>
</dbReference>
<dbReference type="Pfam" id="PF17862">
    <property type="entry name" value="AAA_lid_3"/>
    <property type="match status" value="1"/>
</dbReference>
<feature type="domain" description="AAA ATPase AAA+ lid" evidence="5">
    <location>
        <begin position="343"/>
        <end position="377"/>
    </location>
</feature>
<name>A0AAN8V620_9MAGN</name>
<organism evidence="6 7">
    <name type="scientific">Dillenia turbinata</name>
    <dbReference type="NCBI Taxonomy" id="194707"/>
    <lineage>
        <taxon>Eukaryota</taxon>
        <taxon>Viridiplantae</taxon>
        <taxon>Streptophyta</taxon>
        <taxon>Embryophyta</taxon>
        <taxon>Tracheophyta</taxon>
        <taxon>Spermatophyta</taxon>
        <taxon>Magnoliopsida</taxon>
        <taxon>eudicotyledons</taxon>
        <taxon>Gunneridae</taxon>
        <taxon>Pentapetalae</taxon>
        <taxon>Dilleniales</taxon>
        <taxon>Dilleniaceae</taxon>
        <taxon>Dillenia</taxon>
    </lineage>
</organism>
<evidence type="ECO:0000256" key="2">
    <source>
        <dbReference type="ARBA" id="ARBA00022737"/>
    </source>
</evidence>
<sequence length="849" mass="94466">MTCLSTSLIAQRLVRYGKLLLDCSTRGMRLTFKCSKMNLPWLNKMTVQSQNTSVEYGKLCMEISRLNPDEAISEAYTKRHIIRGLRPEYTPFVSSIQGWVQQPSLDEFENLLSSQELLVQQMAGACIKRESNEALFIKKQNNQKTTGEVDKASGDYHNLDFIGHGLSTVQPAKAEPESLSESTSSRMSYTRFLQYLDEGVVRKVDLFENGTVAIAEIFNPALEKIQRVTIQLPGLPQESKAKFQMEHNTGVTFKDVAGVDEAKQDFQEIGPEGKRKRLLAKAIAGEAGAPFFSLSDEIDAVERQRGTGIGGGNDEREQTLNQLLTEMDGFTGLTDRLLLDYQITPGFSSADLANLMNEAAILAGRRGKDKITLKEIDDSIDRIIAGTEGTQMTDGKSKILVAYHGIGHAKIVGGLGGRAAEEIIFGEPEITTGAGGDLQQVTQIARQRKQQRSDVVLRMLTRNSMSEKLAENIDKAVGEIIDKASEIAKSHIKNNRDAMDKLASGVSTTFSGHKLIRVSAENGEHRKALTVYATMHRKGIRPNNFIRSCASFLGRKERKQIHVHTLKFGLDCNVCVENTLIHFFGSWGKIKDATKVSDSMSVRTLVSWNAIITVCVENSLFDDSIQLFVRMRDSGFDPDETTMTVLLSACAELGNLSLGKWVHSQVAVKGLIMNCQLGTALVDVYAKSGAVEYARLVFDRMCDKSLWTWSAMILGFAQHGHANRALELFSKMMKSSVRPNYVTFVEVLCACSHAGPVHEGCRYFYKWNMCMPDPIVWSTLLSACNLRSNEGDNRVRRRLLKLEPRRSGNLVMVANMYADEGMRDELCAFLVSVDDYVDLQEQLQYSLSV</sequence>
<dbReference type="GO" id="GO:0006508">
    <property type="term" value="P:proteolysis"/>
    <property type="evidence" value="ECO:0007669"/>
    <property type="project" value="InterPro"/>
</dbReference>
<dbReference type="PROSITE" id="PS51375">
    <property type="entry name" value="PPR"/>
    <property type="match status" value="3"/>
</dbReference>
<dbReference type="GO" id="GO:0004176">
    <property type="term" value="F:ATP-dependent peptidase activity"/>
    <property type="evidence" value="ECO:0007669"/>
    <property type="project" value="InterPro"/>
</dbReference>
<dbReference type="Gene3D" id="3.40.50.300">
    <property type="entry name" value="P-loop containing nucleotide triphosphate hydrolases"/>
    <property type="match status" value="2"/>
</dbReference>
<dbReference type="Gene3D" id="1.20.58.760">
    <property type="entry name" value="Peptidase M41"/>
    <property type="match status" value="1"/>
</dbReference>
<dbReference type="Pfam" id="PF01434">
    <property type="entry name" value="Peptidase_M41"/>
    <property type="match status" value="1"/>
</dbReference>
<comment type="similarity">
    <text evidence="1">In the N-terminal section; belongs to the AAA ATPase family.</text>
</comment>
<dbReference type="InterPro" id="IPR002885">
    <property type="entry name" value="PPR_rpt"/>
</dbReference>
<feature type="repeat" description="PPR" evidence="3">
    <location>
        <begin position="508"/>
        <end position="542"/>
    </location>
</feature>
<evidence type="ECO:0000259" key="4">
    <source>
        <dbReference type="Pfam" id="PF01434"/>
    </source>
</evidence>
<accession>A0AAN8V620</accession>
<dbReference type="PANTHER" id="PTHR47926:SF347">
    <property type="entry name" value="PENTATRICOPEPTIDE REPEAT-CONTAINING PROTEIN"/>
    <property type="match status" value="1"/>
</dbReference>
<dbReference type="Gene3D" id="1.25.40.10">
    <property type="entry name" value="Tetratricopeptide repeat domain"/>
    <property type="match status" value="2"/>
</dbReference>
<gene>
    <name evidence="6" type="ORF">RJ641_006771</name>
</gene>
<dbReference type="InterPro" id="IPR041569">
    <property type="entry name" value="AAA_lid_3"/>
</dbReference>
<keyword evidence="2" id="KW-0677">Repeat</keyword>
<dbReference type="GO" id="GO:0009451">
    <property type="term" value="P:RNA modification"/>
    <property type="evidence" value="ECO:0007669"/>
    <property type="project" value="InterPro"/>
</dbReference>
<dbReference type="Pfam" id="PF01535">
    <property type="entry name" value="PPR"/>
    <property type="match status" value="1"/>
</dbReference>
<dbReference type="InterPro" id="IPR000642">
    <property type="entry name" value="Peptidase_M41"/>
</dbReference>
<dbReference type="NCBIfam" id="TIGR00756">
    <property type="entry name" value="PPR"/>
    <property type="match status" value="3"/>
</dbReference>
<dbReference type="Proteomes" id="UP001370490">
    <property type="component" value="Unassembled WGS sequence"/>
</dbReference>
<reference evidence="6 7" key="1">
    <citation type="submission" date="2023-12" db="EMBL/GenBank/DDBJ databases">
        <title>A high-quality genome assembly for Dillenia turbinata (Dilleniales).</title>
        <authorList>
            <person name="Chanderbali A."/>
        </authorList>
    </citation>
    <scope>NUCLEOTIDE SEQUENCE [LARGE SCALE GENOMIC DNA]</scope>
    <source>
        <strain evidence="6">LSX21</strain>
        <tissue evidence="6">Leaf</tissue>
    </source>
</reference>
<proteinExistence type="inferred from homology"/>
<dbReference type="PANTHER" id="PTHR47926">
    <property type="entry name" value="PENTATRICOPEPTIDE REPEAT-CONTAINING PROTEIN"/>
    <property type="match status" value="1"/>
</dbReference>
<dbReference type="EMBL" id="JBAMMX010000014">
    <property type="protein sequence ID" value="KAK6928180.1"/>
    <property type="molecule type" value="Genomic_DNA"/>
</dbReference>
<protein>
    <submittedName>
        <fullName evidence="6">Peptidase M41</fullName>
    </submittedName>
</protein>
<feature type="repeat" description="PPR" evidence="3">
    <location>
        <begin position="604"/>
        <end position="638"/>
    </location>
</feature>
<keyword evidence="7" id="KW-1185">Reference proteome</keyword>
<evidence type="ECO:0000256" key="3">
    <source>
        <dbReference type="PROSITE-ProRule" id="PRU00708"/>
    </source>
</evidence>
<dbReference type="GO" id="GO:0004222">
    <property type="term" value="F:metalloendopeptidase activity"/>
    <property type="evidence" value="ECO:0007669"/>
    <property type="project" value="InterPro"/>
</dbReference>
<evidence type="ECO:0000256" key="1">
    <source>
        <dbReference type="ARBA" id="ARBA00010550"/>
    </source>
</evidence>
<dbReference type="Gene3D" id="1.10.8.60">
    <property type="match status" value="1"/>
</dbReference>
<comment type="caution">
    <text evidence="6">The sequence shown here is derived from an EMBL/GenBank/DDBJ whole genome shotgun (WGS) entry which is preliminary data.</text>
</comment>
<dbReference type="InterPro" id="IPR037219">
    <property type="entry name" value="Peptidase_M41-like"/>
</dbReference>
<feature type="domain" description="Peptidase M41" evidence="4">
    <location>
        <begin position="410"/>
        <end position="504"/>
    </location>
</feature>
<evidence type="ECO:0000259" key="5">
    <source>
        <dbReference type="Pfam" id="PF17862"/>
    </source>
</evidence>
<feature type="repeat" description="PPR" evidence="3">
    <location>
        <begin position="705"/>
        <end position="739"/>
    </location>
</feature>